<comment type="caution">
    <text evidence="1">The sequence shown here is derived from an EMBL/GenBank/DDBJ whole genome shotgun (WGS) entry which is preliminary data.</text>
</comment>
<keyword evidence="2" id="KW-1185">Reference proteome</keyword>
<dbReference type="RefSeq" id="WP_390264974.1">
    <property type="nucleotide sequence ID" value="NZ_JBHUGH010000032.1"/>
</dbReference>
<proteinExistence type="predicted"/>
<evidence type="ECO:0000313" key="1">
    <source>
        <dbReference type="EMBL" id="MFD1914062.1"/>
    </source>
</evidence>
<evidence type="ECO:0000313" key="2">
    <source>
        <dbReference type="Proteomes" id="UP001597353"/>
    </source>
</evidence>
<gene>
    <name evidence="1" type="ORF">ACFSGJ_17810</name>
</gene>
<dbReference type="Proteomes" id="UP001597353">
    <property type="component" value="Unassembled WGS sequence"/>
</dbReference>
<accession>A0ABW4SBR0</accession>
<name>A0ABW4SBR0_9RHOB</name>
<dbReference type="EMBL" id="JBHUGH010000032">
    <property type="protein sequence ID" value="MFD1914062.1"/>
    <property type="molecule type" value="Genomic_DNA"/>
</dbReference>
<reference evidence="2" key="1">
    <citation type="journal article" date="2019" name="Int. J. Syst. Evol. Microbiol.">
        <title>The Global Catalogue of Microorganisms (GCM) 10K type strain sequencing project: providing services to taxonomists for standard genome sequencing and annotation.</title>
        <authorList>
            <consortium name="The Broad Institute Genomics Platform"/>
            <consortium name="The Broad Institute Genome Sequencing Center for Infectious Disease"/>
            <person name="Wu L."/>
            <person name="Ma J."/>
        </authorList>
    </citation>
    <scope>NUCLEOTIDE SEQUENCE [LARGE SCALE GENOMIC DNA]</scope>
    <source>
        <strain evidence="2">CGMCC 4.7242</strain>
    </source>
</reference>
<sequence length="257" mass="29350">MWINMVVESPADGPGSGPVTVGWFRATERHGVLYDPPERVSFRDTNRSHGKSASRCPAIISLESRYFMVRCPFDLHIGFARDKEGRAVLVNRTGSAGPVRPAKLNEVLTLVSEAEWRYPDRPTLQLQLPYVFIADEMVYLSQVDAFAHYRRQPLPGTIFGGRFPIHVWPRPLMWAFEWHDTDRDLVLKRGEPLFYCQFEGIGPDRPVHLTEAERTPELLSYMDHVGGAVNFVNQTFSLFKAAEAARPARLLKARERR</sequence>
<protein>
    <submittedName>
        <fullName evidence="1">Uncharacterized protein</fullName>
    </submittedName>
</protein>
<organism evidence="1 2">
    <name type="scientific">Halodurantibacterium flavum</name>
    <dbReference type="NCBI Taxonomy" id="1382802"/>
    <lineage>
        <taxon>Bacteria</taxon>
        <taxon>Pseudomonadati</taxon>
        <taxon>Pseudomonadota</taxon>
        <taxon>Alphaproteobacteria</taxon>
        <taxon>Rhodobacterales</taxon>
        <taxon>Paracoccaceae</taxon>
        <taxon>Halodurantibacterium</taxon>
    </lineage>
</organism>